<evidence type="ECO:0000313" key="2">
    <source>
        <dbReference type="Proteomes" id="UP000782880"/>
    </source>
</evidence>
<gene>
    <name evidence="1" type="ORF">K8V20_04890</name>
</gene>
<proteinExistence type="predicted"/>
<protein>
    <submittedName>
        <fullName evidence="1">Uncharacterized protein</fullName>
    </submittedName>
</protein>
<reference evidence="1" key="2">
    <citation type="submission" date="2021-09" db="EMBL/GenBank/DDBJ databases">
        <authorList>
            <person name="Gilroy R."/>
        </authorList>
    </citation>
    <scope>NUCLEOTIDE SEQUENCE</scope>
    <source>
        <strain evidence="1">ChiBcec21-2208</strain>
    </source>
</reference>
<name>A0A921ILK0_9FIRM</name>
<accession>A0A921ILK0</accession>
<dbReference type="Proteomes" id="UP000782880">
    <property type="component" value="Unassembled WGS sequence"/>
</dbReference>
<organism evidence="1 2">
    <name type="scientific">Subdoligranulum variabile</name>
    <dbReference type="NCBI Taxonomy" id="214851"/>
    <lineage>
        <taxon>Bacteria</taxon>
        <taxon>Bacillati</taxon>
        <taxon>Bacillota</taxon>
        <taxon>Clostridia</taxon>
        <taxon>Eubacteriales</taxon>
        <taxon>Oscillospiraceae</taxon>
        <taxon>Subdoligranulum</taxon>
    </lineage>
</organism>
<evidence type="ECO:0000313" key="1">
    <source>
        <dbReference type="EMBL" id="HJG27968.1"/>
    </source>
</evidence>
<dbReference type="AlphaFoldDB" id="A0A921ILK0"/>
<reference evidence="1" key="1">
    <citation type="journal article" date="2021" name="PeerJ">
        <title>Extensive microbial diversity within the chicken gut microbiome revealed by metagenomics and culture.</title>
        <authorList>
            <person name="Gilroy R."/>
            <person name="Ravi A."/>
            <person name="Getino M."/>
            <person name="Pursley I."/>
            <person name="Horton D.L."/>
            <person name="Alikhan N.F."/>
            <person name="Baker D."/>
            <person name="Gharbi K."/>
            <person name="Hall N."/>
            <person name="Watson M."/>
            <person name="Adriaenssens E.M."/>
            <person name="Foster-Nyarko E."/>
            <person name="Jarju S."/>
            <person name="Secka A."/>
            <person name="Antonio M."/>
            <person name="Oren A."/>
            <person name="Chaudhuri R.R."/>
            <person name="La Ragione R."/>
            <person name="Hildebrand F."/>
            <person name="Pallen M.J."/>
        </authorList>
    </citation>
    <scope>NUCLEOTIDE SEQUENCE</scope>
    <source>
        <strain evidence="1">ChiBcec21-2208</strain>
    </source>
</reference>
<dbReference type="EMBL" id="DYVE01000123">
    <property type="protein sequence ID" value="HJG27968.1"/>
    <property type="molecule type" value="Genomic_DNA"/>
</dbReference>
<comment type="caution">
    <text evidence="1">The sequence shown here is derived from an EMBL/GenBank/DDBJ whole genome shotgun (WGS) entry which is preliminary data.</text>
</comment>
<sequence length="159" mass="18472">MVYGAINRKGEAYYTDLNRVLQAIGHQHKDYNWLITDCVCYPQNPAIAEILAQDYCWLSGEQLSDLVMAENFQWIWADLCAFDKGIALAEVLQYELPRADGYDGFWQMPLTMQHPLAEIEIVPWDSSMTLLLSRRKDVVDDFRNDYPESENLGDYIRKP</sequence>